<evidence type="ECO:0000256" key="2">
    <source>
        <dbReference type="ARBA" id="ARBA00023034"/>
    </source>
</evidence>
<evidence type="ECO:0000256" key="1">
    <source>
        <dbReference type="ARBA" id="ARBA00004255"/>
    </source>
</evidence>
<comment type="caution">
    <text evidence="5">The sequence shown here is derived from an EMBL/GenBank/DDBJ whole genome shotgun (WGS) entry which is preliminary data.</text>
</comment>
<evidence type="ECO:0000256" key="4">
    <source>
        <dbReference type="ARBA" id="ARBA00023136"/>
    </source>
</evidence>
<proteinExistence type="predicted"/>
<dbReference type="InterPro" id="IPR038261">
    <property type="entry name" value="GPP34-like_sf"/>
</dbReference>
<evidence type="ECO:0000313" key="6">
    <source>
        <dbReference type="Proteomes" id="UP001500979"/>
    </source>
</evidence>
<protein>
    <recommendedName>
        <fullName evidence="7">GPP34 family phosphoprotein</fullName>
    </recommendedName>
</protein>
<keyword evidence="3" id="KW-0446">Lipid-binding</keyword>
<comment type="subcellular location">
    <subcellularLocation>
        <location evidence="1">Golgi apparatus membrane</location>
        <topology evidence="1">Peripheral membrane protein</topology>
        <orientation evidence="1">Cytoplasmic side</orientation>
    </subcellularLocation>
</comment>
<name>A0ABN3VNF5_9PSEU</name>
<accession>A0ABN3VNF5</accession>
<dbReference type="InterPro" id="IPR008628">
    <property type="entry name" value="GPP34-like"/>
</dbReference>
<dbReference type="Proteomes" id="UP001500979">
    <property type="component" value="Unassembled WGS sequence"/>
</dbReference>
<keyword evidence="4" id="KW-0472">Membrane</keyword>
<dbReference type="RefSeq" id="WP_344685420.1">
    <property type="nucleotide sequence ID" value="NZ_BAAAUX010000029.1"/>
</dbReference>
<organism evidence="5 6">
    <name type="scientific">Saccharopolyspora taberi</name>
    <dbReference type="NCBI Taxonomy" id="60895"/>
    <lineage>
        <taxon>Bacteria</taxon>
        <taxon>Bacillati</taxon>
        <taxon>Actinomycetota</taxon>
        <taxon>Actinomycetes</taxon>
        <taxon>Pseudonocardiales</taxon>
        <taxon>Pseudonocardiaceae</taxon>
        <taxon>Saccharopolyspora</taxon>
    </lineage>
</organism>
<dbReference type="EMBL" id="BAAAUX010000029">
    <property type="protein sequence ID" value="GAA2816285.1"/>
    <property type="molecule type" value="Genomic_DNA"/>
</dbReference>
<dbReference type="Gene3D" id="1.10.3630.10">
    <property type="entry name" value="yeast vps74-n-term truncation variant domain like"/>
    <property type="match status" value="1"/>
</dbReference>
<evidence type="ECO:0000313" key="5">
    <source>
        <dbReference type="EMBL" id="GAA2816285.1"/>
    </source>
</evidence>
<gene>
    <name evidence="5" type="ORF">GCM10010470_59740</name>
</gene>
<sequence length="209" mass="22774">MELDLVSELALAGRTEDGRGHTGSALAVAAGELAELSMRGRLAIDFRHATVADPNPTGHPDLDQVLGWLLAHGRPMRLHRCLNGRAQHYGWMLNRLAGAGLFAVDSKKVMGMFPTHRYVPLQTARNVALNRLWELLRGHREADRRTIAFGGILWGTGLARELIPYKDDLRLLRRFAEHDPLGRAAASIIASNQAAASVAATTTVTATAF</sequence>
<keyword evidence="2" id="KW-0333">Golgi apparatus</keyword>
<evidence type="ECO:0008006" key="7">
    <source>
        <dbReference type="Google" id="ProtNLM"/>
    </source>
</evidence>
<evidence type="ECO:0000256" key="3">
    <source>
        <dbReference type="ARBA" id="ARBA00023121"/>
    </source>
</evidence>
<reference evidence="5 6" key="1">
    <citation type="journal article" date="2019" name="Int. J. Syst. Evol. Microbiol.">
        <title>The Global Catalogue of Microorganisms (GCM) 10K type strain sequencing project: providing services to taxonomists for standard genome sequencing and annotation.</title>
        <authorList>
            <consortium name="The Broad Institute Genomics Platform"/>
            <consortium name="The Broad Institute Genome Sequencing Center for Infectious Disease"/>
            <person name="Wu L."/>
            <person name="Ma J."/>
        </authorList>
    </citation>
    <scope>NUCLEOTIDE SEQUENCE [LARGE SCALE GENOMIC DNA]</scope>
    <source>
        <strain evidence="5 6">JCM 9383</strain>
    </source>
</reference>
<dbReference type="Pfam" id="PF05719">
    <property type="entry name" value="GPP34"/>
    <property type="match status" value="1"/>
</dbReference>
<keyword evidence="6" id="KW-1185">Reference proteome</keyword>